<dbReference type="Proteomes" id="UP001623290">
    <property type="component" value="Plasmid unnamed1"/>
</dbReference>
<evidence type="ECO:0000313" key="8">
    <source>
        <dbReference type="EMBL" id="WRY35470.1"/>
    </source>
</evidence>
<dbReference type="PROSITE" id="PS00330">
    <property type="entry name" value="HEMOLYSIN_CALCIUM"/>
    <property type="match status" value="2"/>
</dbReference>
<keyword evidence="8" id="KW-0614">Plasmid</keyword>
<dbReference type="RefSeq" id="WP_330647242.1">
    <property type="nucleotide sequence ID" value="NZ_CP135444.1"/>
</dbReference>
<comment type="similarity">
    <text evidence="3">Belongs to the peptidase M10B family.</text>
</comment>
<dbReference type="InterPro" id="IPR037221">
    <property type="entry name" value="H-type_lectin_dom_sf"/>
</dbReference>
<keyword evidence="4" id="KW-0964">Secreted</keyword>
<keyword evidence="9" id="KW-1185">Reference proteome</keyword>
<accession>A0ABZ1E443</accession>
<dbReference type="InterPro" id="IPR001343">
    <property type="entry name" value="Hemolysn_Ca-bd"/>
</dbReference>
<evidence type="ECO:0000313" key="9">
    <source>
        <dbReference type="Proteomes" id="UP001623290"/>
    </source>
</evidence>
<comment type="cofactor">
    <cofactor evidence="1">
        <name>Ca(2+)</name>
        <dbReference type="ChEBI" id="CHEBI:29108"/>
    </cofactor>
</comment>
<gene>
    <name evidence="8" type="ORF">RPE78_14550</name>
</gene>
<dbReference type="InterPro" id="IPR024079">
    <property type="entry name" value="MetalloPept_cat_dom_sf"/>
</dbReference>
<feature type="compositionally biased region" description="Low complexity" evidence="6">
    <location>
        <begin position="447"/>
        <end position="481"/>
    </location>
</feature>
<evidence type="ECO:0000256" key="4">
    <source>
        <dbReference type="ARBA" id="ARBA00022525"/>
    </source>
</evidence>
<evidence type="ECO:0000256" key="1">
    <source>
        <dbReference type="ARBA" id="ARBA00001913"/>
    </source>
</evidence>
<evidence type="ECO:0000256" key="6">
    <source>
        <dbReference type="SAM" id="MobiDB-lite"/>
    </source>
</evidence>
<evidence type="ECO:0000256" key="5">
    <source>
        <dbReference type="ARBA" id="ARBA00022737"/>
    </source>
</evidence>
<dbReference type="InterPro" id="IPR050557">
    <property type="entry name" value="RTX_toxin/Mannuronan_C5-epim"/>
</dbReference>
<dbReference type="Gene3D" id="2.150.10.10">
    <property type="entry name" value="Serralysin-like metalloprotease, C-terminal"/>
    <property type="match status" value="1"/>
</dbReference>
<dbReference type="Pfam" id="PF08548">
    <property type="entry name" value="Peptidase_M10_C"/>
    <property type="match status" value="1"/>
</dbReference>
<geneLocation type="plasmid" evidence="8 9">
    <name>unnamed1</name>
</geneLocation>
<dbReference type="InterPro" id="IPR034033">
    <property type="entry name" value="Serralysin-like"/>
</dbReference>
<dbReference type="SUPFAM" id="SSF51120">
    <property type="entry name" value="beta-Roll"/>
    <property type="match status" value="2"/>
</dbReference>
<dbReference type="Pfam" id="PF00353">
    <property type="entry name" value="HemolysinCabind"/>
    <property type="match status" value="2"/>
</dbReference>
<dbReference type="InterPro" id="IPR018511">
    <property type="entry name" value="Hemolysin-typ_Ca-bd_CS"/>
</dbReference>
<dbReference type="PRINTS" id="PR00313">
    <property type="entry name" value="CABNDNGRPT"/>
</dbReference>
<sequence length="1043" mass="107736">MCSLCGNPLHFAPLTDLATATTSASGTSSSKPVWSVEQIATYLQDGYWEDKGSSSHKFNITASGSLTVNLSALSATSQAYARDALSAWTDASGISFVETTGSAQITFSDSASGAWTSSVYSSGITKSAKVNIDEGFASSAYMLQTYIHEIGHALGLGHTGNYNGSATFASDAAFANDTWQYSIMSYFYQTLSADTGASFSYVVTPQIADVFAIQQLYGTSSKVHSGNTTYGDSGETLLDARAQTIVDAGGTDFIDLHSRSADQRIDLTPGSFSDIGGRTMNLAIAVGTVIENVSTGSGDDTITGNSANNALSGGAGADQIFGGAGADQLSGGQGSDLLQGGDGNDLLAGDAGNDTLIGNAGSDTLDGGAGQDTAYYEFASDDALVFFSGTQLQIRNGTDTDILTNIETLSFADGSCNVSDLDPVIGSGWIAASSILDGTALQPVTITPPSTATGTTTPSTTTPTTSEPTTSEPATSTASTARMEVGVTDLMRHANTDGWVHISFSAEITDAVVVVGPVTSNGGHTLVPEIQNVTSTGFDIRLSEWAYLDGAHTLESVSWMAGTAGDYFLSDGTKITFGSADISGAGNTTIALDGYEAGSSVTAYGSLVGTGDQILTHRLVDVSADQLQVRMQAEEAERGTEATEARSFDYVVIENGSTLMTSGSVGLAGGWQSIGTTGATALFADMQSMAGGDTATLRQTTSNGSTYLRVAEEQSRDAETGHVAENVAYSALATGSYTLQATGETEVKSDPVLSNTTEGALEVGTLSLGRTAGADGWVHVSFSEAIPDAVVVLGPITTNGGHAVTTELRNITDEGFDLRLSEWSYLDGNHTGETISWMAGTEGAHMLSDGTKITLGTQEVTGSQQVTLGYDGFDGTPTILASVSGEGGQTVTHRISDVDSDSATLRLAAQEADSGVSSSTSRVVQWAAVEDASGSLVTGDTSSVNHLASLIDANEDQVLFADVQSYLGGDTIVLRSLDTAKGTALYLQEEQSRDGEVGHVYETVSWLTIGEGRYDLTDLNDDTTTSVAANIPDLSILTDDLLL</sequence>
<feature type="region of interest" description="Disordered" evidence="6">
    <location>
        <begin position="445"/>
        <end position="481"/>
    </location>
</feature>
<proteinExistence type="inferred from homology"/>
<dbReference type="SUPFAM" id="SSF55486">
    <property type="entry name" value="Metalloproteases ('zincins'), catalytic domain"/>
    <property type="match status" value="1"/>
</dbReference>
<dbReference type="PANTHER" id="PTHR38340:SF1">
    <property type="entry name" value="S-LAYER PROTEIN"/>
    <property type="match status" value="1"/>
</dbReference>
<evidence type="ECO:0000259" key="7">
    <source>
        <dbReference type="SMART" id="SM00235"/>
    </source>
</evidence>
<dbReference type="EMBL" id="CP135444">
    <property type="protein sequence ID" value="WRY35470.1"/>
    <property type="molecule type" value="Genomic_DNA"/>
</dbReference>
<dbReference type="PANTHER" id="PTHR38340">
    <property type="entry name" value="S-LAYER PROTEIN"/>
    <property type="match status" value="1"/>
</dbReference>
<dbReference type="InterPro" id="IPR013858">
    <property type="entry name" value="Peptidase_M10B_C"/>
</dbReference>
<protein>
    <submittedName>
        <fullName evidence="8">M10 family metallopeptidase C-terminal domain-containing protein</fullName>
    </submittedName>
</protein>
<comment type="subcellular location">
    <subcellularLocation>
        <location evidence="2">Secreted</location>
    </subcellularLocation>
</comment>
<evidence type="ECO:0000256" key="2">
    <source>
        <dbReference type="ARBA" id="ARBA00004613"/>
    </source>
</evidence>
<dbReference type="Gene3D" id="2.60.40.2080">
    <property type="match status" value="1"/>
</dbReference>
<feature type="domain" description="Peptidase metallopeptidase" evidence="7">
    <location>
        <begin position="54"/>
        <end position="190"/>
    </location>
</feature>
<dbReference type="InterPro" id="IPR011049">
    <property type="entry name" value="Serralysin-like_metalloprot_C"/>
</dbReference>
<dbReference type="SMART" id="SM00235">
    <property type="entry name" value="ZnMc"/>
    <property type="match status" value="1"/>
</dbReference>
<reference evidence="8 9" key="1">
    <citation type="submission" date="2023-09" db="EMBL/GenBank/DDBJ databases">
        <title>Thioclava shenzhenensis sp. nov., a multidrug resistant bacteria-antagonizing species isolated from coastal seawater.</title>
        <authorList>
            <person name="Long M."/>
        </authorList>
    </citation>
    <scope>NUCLEOTIDE SEQUENCE [LARGE SCALE GENOMIC DNA]</scope>
    <source>
        <strain evidence="8 9">FTW29</strain>
        <plasmid evidence="8 9">unnamed1</plasmid>
    </source>
</reference>
<organism evidence="8 9">
    <name type="scientific">Thioclava litoralis</name>
    <dbReference type="NCBI Taxonomy" id="3076557"/>
    <lineage>
        <taxon>Bacteria</taxon>
        <taxon>Pseudomonadati</taxon>
        <taxon>Pseudomonadota</taxon>
        <taxon>Alphaproteobacteria</taxon>
        <taxon>Rhodobacterales</taxon>
        <taxon>Paracoccaceae</taxon>
        <taxon>Thioclava</taxon>
    </lineage>
</organism>
<dbReference type="Gene3D" id="3.40.390.10">
    <property type="entry name" value="Collagenase (Catalytic Domain)"/>
    <property type="match status" value="1"/>
</dbReference>
<dbReference type="InterPro" id="IPR006026">
    <property type="entry name" value="Peptidase_Metallo"/>
</dbReference>
<keyword evidence="5" id="KW-0677">Repeat</keyword>
<name>A0ABZ1E443_9RHOB</name>
<evidence type="ECO:0000256" key="3">
    <source>
        <dbReference type="ARBA" id="ARBA00009490"/>
    </source>
</evidence>
<dbReference type="CDD" id="cd04277">
    <property type="entry name" value="ZnMc_serralysin_like"/>
    <property type="match status" value="1"/>
</dbReference>